<dbReference type="InterPro" id="IPR040079">
    <property type="entry name" value="Glutathione_S-Trfase"/>
</dbReference>
<feature type="domain" description="GST C-terminal" evidence="6">
    <location>
        <begin position="89"/>
        <end position="215"/>
    </location>
</feature>
<dbReference type="SFLD" id="SFLDG01154">
    <property type="entry name" value="Main.5:_Phi-like"/>
    <property type="match status" value="1"/>
</dbReference>
<evidence type="ECO:0000313" key="7">
    <source>
        <dbReference type="EMBL" id="PPQ66676.1"/>
    </source>
</evidence>
<dbReference type="FunCoup" id="A0A409VKE1">
    <property type="interactions" value="141"/>
</dbReference>
<dbReference type="FunFam" id="3.40.30.10:FF:000016">
    <property type="entry name" value="Glutathione S-transferase F2"/>
    <property type="match status" value="1"/>
</dbReference>
<keyword evidence="3" id="KW-0808">Transferase</keyword>
<dbReference type="FunFam" id="1.20.1050.10:FF:000004">
    <property type="entry name" value="Glutathione S-transferase F2"/>
    <property type="match status" value="1"/>
</dbReference>
<keyword evidence="8" id="KW-1185">Reference proteome</keyword>
<accession>A0A409VKE1</accession>
<evidence type="ECO:0000256" key="2">
    <source>
        <dbReference type="ARBA" id="ARBA00012452"/>
    </source>
</evidence>
<dbReference type="InterPro" id="IPR010987">
    <property type="entry name" value="Glutathione-S-Trfase_C-like"/>
</dbReference>
<dbReference type="SUPFAM" id="SSF52833">
    <property type="entry name" value="Thioredoxin-like"/>
    <property type="match status" value="1"/>
</dbReference>
<dbReference type="Proteomes" id="UP000284842">
    <property type="component" value="Unassembled WGS sequence"/>
</dbReference>
<comment type="caution">
    <text evidence="7">The sequence shown here is derived from an EMBL/GenBank/DDBJ whole genome shotgun (WGS) entry which is preliminary data.</text>
</comment>
<evidence type="ECO:0000256" key="4">
    <source>
        <dbReference type="ARBA" id="ARBA00047960"/>
    </source>
</evidence>
<dbReference type="CDD" id="cd03187">
    <property type="entry name" value="GST_C_Phi"/>
    <property type="match status" value="1"/>
</dbReference>
<evidence type="ECO:0000259" key="6">
    <source>
        <dbReference type="PROSITE" id="PS50405"/>
    </source>
</evidence>
<organism evidence="7 8">
    <name type="scientific">Panaeolus cyanescens</name>
    <dbReference type="NCBI Taxonomy" id="181874"/>
    <lineage>
        <taxon>Eukaryota</taxon>
        <taxon>Fungi</taxon>
        <taxon>Dikarya</taxon>
        <taxon>Basidiomycota</taxon>
        <taxon>Agaricomycotina</taxon>
        <taxon>Agaricomycetes</taxon>
        <taxon>Agaricomycetidae</taxon>
        <taxon>Agaricales</taxon>
        <taxon>Agaricineae</taxon>
        <taxon>Galeropsidaceae</taxon>
        <taxon>Panaeolus</taxon>
    </lineage>
</organism>
<evidence type="ECO:0000256" key="3">
    <source>
        <dbReference type="ARBA" id="ARBA00022679"/>
    </source>
</evidence>
<dbReference type="GO" id="GO:0006749">
    <property type="term" value="P:glutathione metabolic process"/>
    <property type="evidence" value="ECO:0007669"/>
    <property type="project" value="TreeGrafter"/>
</dbReference>
<dbReference type="SFLD" id="SFLDG00358">
    <property type="entry name" value="Main_(cytGST)"/>
    <property type="match status" value="1"/>
</dbReference>
<evidence type="ECO:0000256" key="1">
    <source>
        <dbReference type="ARBA" id="ARBA00010128"/>
    </source>
</evidence>
<dbReference type="CDD" id="cd03053">
    <property type="entry name" value="GST_N_Phi"/>
    <property type="match status" value="1"/>
</dbReference>
<dbReference type="InterPro" id="IPR036282">
    <property type="entry name" value="Glutathione-S-Trfase_C_sf"/>
</dbReference>
<dbReference type="Pfam" id="PF00043">
    <property type="entry name" value="GST_C"/>
    <property type="match status" value="1"/>
</dbReference>
<dbReference type="InterPro" id="IPR034347">
    <property type="entry name" value="GST_Phi_C"/>
</dbReference>
<dbReference type="GO" id="GO:0004364">
    <property type="term" value="F:glutathione transferase activity"/>
    <property type="evidence" value="ECO:0007669"/>
    <property type="project" value="UniProtKB-EC"/>
</dbReference>
<dbReference type="PANTHER" id="PTHR43900">
    <property type="entry name" value="GLUTATHIONE S-TRANSFERASE RHO"/>
    <property type="match status" value="1"/>
</dbReference>
<dbReference type="InterPro" id="IPR036249">
    <property type="entry name" value="Thioredoxin-like_sf"/>
</dbReference>
<dbReference type="PROSITE" id="PS50405">
    <property type="entry name" value="GST_CTER"/>
    <property type="match status" value="1"/>
</dbReference>
<reference evidence="7 8" key="1">
    <citation type="journal article" date="2018" name="Evol. Lett.">
        <title>Horizontal gene cluster transfer increased hallucinogenic mushroom diversity.</title>
        <authorList>
            <person name="Reynolds H.T."/>
            <person name="Vijayakumar V."/>
            <person name="Gluck-Thaler E."/>
            <person name="Korotkin H.B."/>
            <person name="Matheny P.B."/>
            <person name="Slot J.C."/>
        </authorList>
    </citation>
    <scope>NUCLEOTIDE SEQUENCE [LARGE SCALE GENOMIC DNA]</scope>
    <source>
        <strain evidence="7 8">2629</strain>
    </source>
</reference>
<dbReference type="GO" id="GO:0005737">
    <property type="term" value="C:cytoplasm"/>
    <property type="evidence" value="ECO:0007669"/>
    <property type="project" value="TreeGrafter"/>
</dbReference>
<dbReference type="EMBL" id="NHTK01006037">
    <property type="protein sequence ID" value="PPQ66676.1"/>
    <property type="molecule type" value="Genomic_DNA"/>
</dbReference>
<feature type="domain" description="GST N-terminal" evidence="5">
    <location>
        <begin position="1"/>
        <end position="82"/>
    </location>
</feature>
<dbReference type="GO" id="GO:0043295">
    <property type="term" value="F:glutathione binding"/>
    <property type="evidence" value="ECO:0007669"/>
    <property type="project" value="TreeGrafter"/>
</dbReference>
<dbReference type="PROSITE" id="PS50404">
    <property type="entry name" value="GST_NTER"/>
    <property type="match status" value="1"/>
</dbReference>
<protein>
    <recommendedName>
        <fullName evidence="2">glutathione transferase</fullName>
        <ecNumber evidence="2">2.5.1.18</ecNumber>
    </recommendedName>
</protein>
<evidence type="ECO:0000313" key="8">
    <source>
        <dbReference type="Proteomes" id="UP000284842"/>
    </source>
</evidence>
<dbReference type="EC" id="2.5.1.18" evidence="2"/>
<sequence length="215" mass="24276">MVMKLYGLDISTCTRRAAVVMHEKKVPFEFVNVDLFKGENKSPEYLAKQPFGQVPYLDDDGFILYESRAIARYIATKYADQGTPLIPKDMKAQALMDQAISVEISDFNEYAEKAVAEMIFKPMRGMTPDKAIFDKLIAALEMKLDVYEKILSKQKYLAGNEITIADLFHLPYGSMLSAAGSDIMESKPNVKRWFHDISSRPSWMAVKDGVKTHSG</sequence>
<dbReference type="AlphaFoldDB" id="A0A409VKE1"/>
<dbReference type="PANTHER" id="PTHR43900:SF3">
    <property type="entry name" value="GLUTATHIONE S-TRANSFERASE RHO"/>
    <property type="match status" value="1"/>
</dbReference>
<gene>
    <name evidence="7" type="ORF">CVT24_008829</name>
</gene>
<evidence type="ECO:0000259" key="5">
    <source>
        <dbReference type="PROSITE" id="PS50404"/>
    </source>
</evidence>
<comment type="similarity">
    <text evidence="1">Belongs to the GST superfamily. Phi family.</text>
</comment>
<dbReference type="SUPFAM" id="SSF47616">
    <property type="entry name" value="GST C-terminal domain-like"/>
    <property type="match status" value="1"/>
</dbReference>
<dbReference type="InterPro" id="IPR004045">
    <property type="entry name" value="Glutathione_S-Trfase_N"/>
</dbReference>
<dbReference type="Gene3D" id="1.20.1050.10">
    <property type="match status" value="1"/>
</dbReference>
<proteinExistence type="inferred from homology"/>
<dbReference type="InParanoid" id="A0A409VKE1"/>
<dbReference type="OrthoDB" id="249703at2759"/>
<dbReference type="STRING" id="181874.A0A409VKE1"/>
<dbReference type="InterPro" id="IPR004046">
    <property type="entry name" value="GST_C"/>
</dbReference>
<dbReference type="GO" id="GO:0009636">
    <property type="term" value="P:response to toxic substance"/>
    <property type="evidence" value="ECO:0007669"/>
    <property type="project" value="UniProtKB-ARBA"/>
</dbReference>
<comment type="catalytic activity">
    <reaction evidence="4">
        <text>RX + glutathione = an S-substituted glutathione + a halide anion + H(+)</text>
        <dbReference type="Rhea" id="RHEA:16437"/>
        <dbReference type="ChEBI" id="CHEBI:15378"/>
        <dbReference type="ChEBI" id="CHEBI:16042"/>
        <dbReference type="ChEBI" id="CHEBI:17792"/>
        <dbReference type="ChEBI" id="CHEBI:57925"/>
        <dbReference type="ChEBI" id="CHEBI:90779"/>
        <dbReference type="EC" id="2.5.1.18"/>
    </reaction>
</comment>
<dbReference type="Gene3D" id="3.40.30.10">
    <property type="entry name" value="Glutaredoxin"/>
    <property type="match status" value="1"/>
</dbReference>
<name>A0A409VKE1_9AGAR</name>
<dbReference type="Pfam" id="PF02798">
    <property type="entry name" value="GST_N"/>
    <property type="match status" value="1"/>
</dbReference>
<dbReference type="SFLD" id="SFLDS00019">
    <property type="entry name" value="Glutathione_Transferase_(cytos"/>
    <property type="match status" value="1"/>
</dbReference>